<name>A0A8J6PZQ1_9FLAO</name>
<dbReference type="InterPro" id="IPR015943">
    <property type="entry name" value="WD40/YVTN_repeat-like_dom_sf"/>
</dbReference>
<evidence type="ECO:0000256" key="7">
    <source>
        <dbReference type="ARBA" id="ARBA00023125"/>
    </source>
</evidence>
<dbReference type="InterPro" id="IPR018062">
    <property type="entry name" value="HTH_AraC-typ_CS"/>
</dbReference>
<evidence type="ECO:0000259" key="13">
    <source>
        <dbReference type="PROSITE" id="PS50109"/>
    </source>
</evidence>
<dbReference type="EMBL" id="JACVXB010000003">
    <property type="protein sequence ID" value="MBD0832463.1"/>
    <property type="molecule type" value="Genomic_DNA"/>
</dbReference>
<dbReference type="SMART" id="SM00448">
    <property type="entry name" value="REC"/>
    <property type="match status" value="1"/>
</dbReference>
<keyword evidence="5" id="KW-0418">Kinase</keyword>
<dbReference type="InterPro" id="IPR018060">
    <property type="entry name" value="HTH_AraC"/>
</dbReference>
<dbReference type="PANTHER" id="PTHR43547:SF2">
    <property type="entry name" value="HYBRID SIGNAL TRANSDUCTION HISTIDINE KINASE C"/>
    <property type="match status" value="1"/>
</dbReference>
<dbReference type="PROSITE" id="PS00041">
    <property type="entry name" value="HTH_ARAC_FAMILY_1"/>
    <property type="match status" value="1"/>
</dbReference>
<evidence type="ECO:0000256" key="9">
    <source>
        <dbReference type="PROSITE-ProRule" id="PRU00169"/>
    </source>
</evidence>
<keyword evidence="11" id="KW-0732">Signal</keyword>
<evidence type="ECO:0000256" key="4">
    <source>
        <dbReference type="ARBA" id="ARBA00022679"/>
    </source>
</evidence>
<dbReference type="Gene3D" id="3.40.50.2300">
    <property type="match status" value="1"/>
</dbReference>
<dbReference type="InterPro" id="IPR003594">
    <property type="entry name" value="HATPase_dom"/>
</dbReference>
<evidence type="ECO:0000256" key="3">
    <source>
        <dbReference type="ARBA" id="ARBA00022553"/>
    </source>
</evidence>
<dbReference type="GO" id="GO:0043565">
    <property type="term" value="F:sequence-specific DNA binding"/>
    <property type="evidence" value="ECO:0007669"/>
    <property type="project" value="InterPro"/>
</dbReference>
<dbReference type="RefSeq" id="WP_188230235.1">
    <property type="nucleotide sequence ID" value="NZ_JACVXB010000003.1"/>
</dbReference>
<dbReference type="PRINTS" id="PR00344">
    <property type="entry name" value="BCTRLSENSOR"/>
</dbReference>
<evidence type="ECO:0000256" key="1">
    <source>
        <dbReference type="ARBA" id="ARBA00000085"/>
    </source>
</evidence>
<proteinExistence type="predicted"/>
<dbReference type="SMART" id="SM00387">
    <property type="entry name" value="HATPase_c"/>
    <property type="match status" value="1"/>
</dbReference>
<dbReference type="SUPFAM" id="SSF52172">
    <property type="entry name" value="CheY-like"/>
    <property type="match status" value="1"/>
</dbReference>
<dbReference type="PROSITE" id="PS50109">
    <property type="entry name" value="HIS_KIN"/>
    <property type="match status" value="1"/>
</dbReference>
<dbReference type="Pfam" id="PF12833">
    <property type="entry name" value="HTH_18"/>
    <property type="match status" value="1"/>
</dbReference>
<dbReference type="Pfam" id="PF00512">
    <property type="entry name" value="HisKA"/>
    <property type="match status" value="1"/>
</dbReference>
<dbReference type="InterPro" id="IPR009057">
    <property type="entry name" value="Homeodomain-like_sf"/>
</dbReference>
<dbReference type="InterPro" id="IPR036097">
    <property type="entry name" value="HisK_dim/P_sf"/>
</dbReference>
<dbReference type="InterPro" id="IPR001789">
    <property type="entry name" value="Sig_transdc_resp-reg_receiver"/>
</dbReference>
<comment type="caution">
    <text evidence="15">The sequence shown here is derived from an EMBL/GenBank/DDBJ whole genome shotgun (WGS) entry which is preliminary data.</text>
</comment>
<dbReference type="FunFam" id="3.30.565.10:FF:000006">
    <property type="entry name" value="Sensor histidine kinase WalK"/>
    <property type="match status" value="1"/>
</dbReference>
<evidence type="ECO:0000256" key="6">
    <source>
        <dbReference type="ARBA" id="ARBA00023015"/>
    </source>
</evidence>
<reference evidence="15 16" key="1">
    <citation type="submission" date="2020-09" db="EMBL/GenBank/DDBJ databases">
        <title>TT11 complete genome.</title>
        <authorList>
            <person name="Wu Z."/>
        </authorList>
    </citation>
    <scope>NUCLEOTIDE SEQUENCE [LARGE SCALE GENOMIC DNA]</scope>
    <source>
        <strain evidence="15 16">TT11</strain>
    </source>
</reference>
<keyword evidence="16" id="KW-1185">Reference proteome</keyword>
<dbReference type="Gene3D" id="2.130.10.10">
    <property type="entry name" value="YVTN repeat-like/Quinoprotein amine dehydrogenase"/>
    <property type="match status" value="2"/>
</dbReference>
<dbReference type="Pfam" id="PF07494">
    <property type="entry name" value="Reg_prop"/>
    <property type="match status" value="1"/>
</dbReference>
<keyword evidence="10" id="KW-0812">Transmembrane</keyword>
<accession>A0A8J6PZQ1</accession>
<keyword evidence="7" id="KW-0238">DNA-binding</keyword>
<dbReference type="Pfam" id="PF00072">
    <property type="entry name" value="Response_reg"/>
    <property type="match status" value="1"/>
</dbReference>
<dbReference type="PANTHER" id="PTHR43547">
    <property type="entry name" value="TWO-COMPONENT HISTIDINE KINASE"/>
    <property type="match status" value="1"/>
</dbReference>
<dbReference type="Gene3D" id="3.30.565.10">
    <property type="entry name" value="Histidine kinase-like ATPase, C-terminal domain"/>
    <property type="match status" value="1"/>
</dbReference>
<dbReference type="PROSITE" id="PS50110">
    <property type="entry name" value="RESPONSE_REGULATORY"/>
    <property type="match status" value="1"/>
</dbReference>
<dbReference type="SUPFAM" id="SSF55874">
    <property type="entry name" value="ATPase domain of HSP90 chaperone/DNA topoisomerase II/histidine kinase"/>
    <property type="match status" value="1"/>
</dbReference>
<dbReference type="GO" id="GO:0003700">
    <property type="term" value="F:DNA-binding transcription factor activity"/>
    <property type="evidence" value="ECO:0007669"/>
    <property type="project" value="InterPro"/>
</dbReference>
<dbReference type="Pfam" id="PF02518">
    <property type="entry name" value="HATPase_c"/>
    <property type="match status" value="1"/>
</dbReference>
<dbReference type="EC" id="2.7.13.3" evidence="2"/>
<dbReference type="InterPro" id="IPR005467">
    <property type="entry name" value="His_kinase_dom"/>
</dbReference>
<feature type="chain" id="PRO_5035165915" description="histidine kinase" evidence="11">
    <location>
        <begin position="22"/>
        <end position="1337"/>
    </location>
</feature>
<dbReference type="InterPro" id="IPR013783">
    <property type="entry name" value="Ig-like_fold"/>
</dbReference>
<dbReference type="PROSITE" id="PS01124">
    <property type="entry name" value="HTH_ARAC_FAMILY_2"/>
    <property type="match status" value="1"/>
</dbReference>
<evidence type="ECO:0000259" key="14">
    <source>
        <dbReference type="PROSITE" id="PS50110"/>
    </source>
</evidence>
<keyword evidence="4" id="KW-0808">Transferase</keyword>
<keyword evidence="8" id="KW-0804">Transcription</keyword>
<dbReference type="SMART" id="SM00388">
    <property type="entry name" value="HisKA"/>
    <property type="match status" value="1"/>
</dbReference>
<feature type="transmembrane region" description="Helical" evidence="10">
    <location>
        <begin position="783"/>
        <end position="805"/>
    </location>
</feature>
<dbReference type="CDD" id="cd00082">
    <property type="entry name" value="HisKA"/>
    <property type="match status" value="1"/>
</dbReference>
<keyword evidence="6" id="KW-0805">Transcription regulation</keyword>
<evidence type="ECO:0000259" key="12">
    <source>
        <dbReference type="PROSITE" id="PS01124"/>
    </source>
</evidence>
<keyword evidence="3 9" id="KW-0597">Phosphoprotein</keyword>
<keyword evidence="10" id="KW-0472">Membrane</keyword>
<dbReference type="Pfam" id="PF07495">
    <property type="entry name" value="Y_Y_Y"/>
    <property type="match status" value="1"/>
</dbReference>
<feature type="signal peptide" evidence="11">
    <location>
        <begin position="1"/>
        <end position="21"/>
    </location>
</feature>
<dbReference type="SUPFAM" id="SSF47384">
    <property type="entry name" value="Homodimeric domain of signal transducing histidine kinase"/>
    <property type="match status" value="1"/>
</dbReference>
<dbReference type="Gene3D" id="1.10.287.130">
    <property type="match status" value="1"/>
</dbReference>
<protein>
    <recommendedName>
        <fullName evidence="2">histidine kinase</fullName>
        <ecNumber evidence="2">2.7.13.3</ecNumber>
    </recommendedName>
</protein>
<dbReference type="SMART" id="SM00342">
    <property type="entry name" value="HTH_ARAC"/>
    <property type="match status" value="1"/>
</dbReference>
<dbReference type="CDD" id="cd16922">
    <property type="entry name" value="HATPase_EvgS-ArcB-TorS-like"/>
    <property type="match status" value="1"/>
</dbReference>
<dbReference type="InterPro" id="IPR011123">
    <property type="entry name" value="Y_Y_Y"/>
</dbReference>
<dbReference type="GO" id="GO:0000155">
    <property type="term" value="F:phosphorelay sensor kinase activity"/>
    <property type="evidence" value="ECO:0007669"/>
    <property type="project" value="InterPro"/>
</dbReference>
<feature type="domain" description="Histidine kinase" evidence="13">
    <location>
        <begin position="834"/>
        <end position="1057"/>
    </location>
</feature>
<gene>
    <name evidence="15" type="ORF">ICJ83_09990</name>
</gene>
<dbReference type="InterPro" id="IPR011006">
    <property type="entry name" value="CheY-like_superfamily"/>
</dbReference>
<dbReference type="Gene3D" id="2.60.40.10">
    <property type="entry name" value="Immunoglobulins"/>
    <property type="match status" value="1"/>
</dbReference>
<evidence type="ECO:0000313" key="16">
    <source>
        <dbReference type="Proteomes" id="UP000600588"/>
    </source>
</evidence>
<evidence type="ECO:0000313" key="15">
    <source>
        <dbReference type="EMBL" id="MBD0832463.1"/>
    </source>
</evidence>
<keyword evidence="10" id="KW-1133">Transmembrane helix</keyword>
<evidence type="ECO:0000256" key="8">
    <source>
        <dbReference type="ARBA" id="ARBA00023163"/>
    </source>
</evidence>
<evidence type="ECO:0000256" key="11">
    <source>
        <dbReference type="SAM" id="SignalP"/>
    </source>
</evidence>
<organism evidence="15 16">
    <name type="scientific">Aestuariibaculum sediminum</name>
    <dbReference type="NCBI Taxonomy" id="2770637"/>
    <lineage>
        <taxon>Bacteria</taxon>
        <taxon>Pseudomonadati</taxon>
        <taxon>Bacteroidota</taxon>
        <taxon>Flavobacteriia</taxon>
        <taxon>Flavobacteriales</taxon>
        <taxon>Flavobacteriaceae</taxon>
    </lineage>
</organism>
<dbReference type="SUPFAM" id="SSF46689">
    <property type="entry name" value="Homeodomain-like"/>
    <property type="match status" value="1"/>
</dbReference>
<feature type="modified residue" description="4-aspartylphosphate" evidence="9">
    <location>
        <position position="1142"/>
    </location>
</feature>
<dbReference type="SUPFAM" id="SSF63829">
    <property type="entry name" value="Calcium-dependent phosphotriesterase"/>
    <property type="match status" value="3"/>
</dbReference>
<dbReference type="Gene3D" id="1.10.10.60">
    <property type="entry name" value="Homeodomain-like"/>
    <property type="match status" value="1"/>
</dbReference>
<sequence>MNLILVRSWLFMLFLSSGLFAQNHDYRIKRYSLDDGMSQVSVNDIVVDDLGFVWLGTADGLNRFDGNNFKIYKNKVSDSTSVSGNFINKLTKDLNGRIWIGTKGNGLSYYDAKTDNFIKIKLSQGVYNETITGIEPDSNGGLWVATRNKGVYYLTFHEGDNTFHAKYRYKIKDVTCLFIDEENTLWLGDLKGQLFGFENFHHRPSVTLSVAGNVQAIYRKNNLLLIGSYEGFYIYNTTTKSIKEYELEVSGDFKTKHVVDFLTNEHGYIWIATDRGLYLFNADTYNVLRKYDYIVDSKKGLSNNTVRSMLHLDANKLLVGTASGLNVLNFKAPYIKNISKSKKGKHLLNDDIIFSIYKNEDHLWVGTSDGGLNLITSKKVYYFKDNQNKSNAIAGSVVRAIVHDKAHERMWFGTTRGLSMIDLKSFNPEKPKFKNFYFEHNNSNSINMNFIMDLALDHNSNLWGVTYEQGIFRMEYTSNDVYKIYRYYNNPQNENSLVNNAGQCIRVDKMNNIWIGTQEGVSRLSFNKKPYALPQFTNVIKLDSVSNTLPHNSVNDILIDKNEHVWLGTREGLGLLKKDFTVKSWKKQSQFPNDLIYIVQDDDYGNLWLGTNNGMSKFNTTTYTFSHYAVSDNIQGREFDLHAKFKDEDGNLYLGGIDGITYFNPQDIDKIDQPKPLYFSGLRVKSQNMSKALAEDPNTVVFNYNQFPFSLSYSTIDFQFDKNIQYAYKLLPQNKEWNFLASKEIPFINLAPGKYKLQLNGFSRGQEWLKPPLELNIIIKPPWWSTSIAYIIYVLIILFSAYWFYHFTISRKLALAESKRLQEIDGLKNSLYTNITHEFRTPLTVILGLIDHLKSDASKKGVHSMLNALNVMQRNGKNLLKLVNDMLDLTKLESSRMELNYVQADIVLYLKYLFESFSSLANEKQIKYIFYSKREVFFMDFDREKVDAIVTNLLMNAIKFTAVKGEVTMQLSIVNSSSGKYFHIKIIDTGIGLSSDEIPLVFEKFYQVDDSISRGYQGTGIGLALVKELVLLMEGEVYVTSEINKGSEFSVLLPVKNVAEFAPEHRLTLEVDIHNSDQEAHGAMELTSDIEQDIALIIEDNLDVVYYLKTCLNNDYTIYHAPNGEEGIAMALKYVPDIIVCDVMMPKKDGFEVCKALKSNPITDHIPIILLTAKALDKDRIQGLKCGADAYLIKPFNKKELTVRLRQLVATRNRMIDKFSRKDFVKTYRNTEAKTETIFIDKVINLIHENIDDCTFNSAALASSMSLSESQLYRKLKAITDKSTALFIRSIRLQKAKELIQTTDRTISEVAYSVGFTDPSWFSRAFKEEFGDPPSTY</sequence>
<evidence type="ECO:0000256" key="10">
    <source>
        <dbReference type="SAM" id="Phobius"/>
    </source>
</evidence>
<dbReference type="InterPro" id="IPR003661">
    <property type="entry name" value="HisK_dim/P_dom"/>
</dbReference>
<dbReference type="CDD" id="cd17574">
    <property type="entry name" value="REC_OmpR"/>
    <property type="match status" value="1"/>
</dbReference>
<dbReference type="InterPro" id="IPR004358">
    <property type="entry name" value="Sig_transdc_His_kin-like_C"/>
</dbReference>
<dbReference type="Proteomes" id="UP000600588">
    <property type="component" value="Unassembled WGS sequence"/>
</dbReference>
<evidence type="ECO:0000256" key="2">
    <source>
        <dbReference type="ARBA" id="ARBA00012438"/>
    </source>
</evidence>
<feature type="domain" description="HTH araC/xylS-type" evidence="12">
    <location>
        <begin position="1241"/>
        <end position="1337"/>
    </location>
</feature>
<dbReference type="InterPro" id="IPR036890">
    <property type="entry name" value="HATPase_C_sf"/>
</dbReference>
<evidence type="ECO:0000256" key="5">
    <source>
        <dbReference type="ARBA" id="ARBA00022777"/>
    </source>
</evidence>
<dbReference type="InterPro" id="IPR011110">
    <property type="entry name" value="Reg_prop"/>
</dbReference>
<feature type="domain" description="Response regulatory" evidence="14">
    <location>
        <begin position="1094"/>
        <end position="1209"/>
    </location>
</feature>
<comment type="catalytic activity">
    <reaction evidence="1">
        <text>ATP + protein L-histidine = ADP + protein N-phospho-L-histidine.</text>
        <dbReference type="EC" id="2.7.13.3"/>
    </reaction>
</comment>